<dbReference type="SUPFAM" id="SSF89796">
    <property type="entry name" value="CoA-transferase family III (CaiB/BaiF)"/>
    <property type="match status" value="1"/>
</dbReference>
<dbReference type="GO" id="GO:0008410">
    <property type="term" value="F:CoA-transferase activity"/>
    <property type="evidence" value="ECO:0007669"/>
    <property type="project" value="TreeGrafter"/>
</dbReference>
<dbReference type="InterPro" id="IPR044855">
    <property type="entry name" value="CoA-Trfase_III_dom3_sf"/>
</dbReference>
<gene>
    <name evidence="2" type="ORF">Rhe02_60030</name>
</gene>
<evidence type="ECO:0000256" key="1">
    <source>
        <dbReference type="ARBA" id="ARBA00022679"/>
    </source>
</evidence>
<dbReference type="RefSeq" id="WP_203911707.1">
    <property type="nucleotide sequence ID" value="NZ_BONY01000042.1"/>
</dbReference>
<accession>A0A8J3QC96</accession>
<keyword evidence="3" id="KW-1185">Reference proteome</keyword>
<sequence>MPTQPLRGIRVLDLTNVLAGPYCSYQLMLYGAEVVKIEVPDSGDLARRLGPDAELNRAGMGASFLAQNAGKKSIELNLKDDRDATVFEELVRGADVVVENFRAGVLGRLGFGWDRLRELNPMLVYCAITGFGQTGPMSQAPAYDQIIQGLSGMMSITGTPQTAPLRVGFPVCDTIGGLMAALAITAALAGRERTGEGCLIDVSMLEASMSAMGWAATHYLISGVAPAPMGRQNATAAPSGTFDTADGQLNIAANRQSQFETLCRVVERSDLIDDPRFADAEARKCHREALDLELNKALRARTAAQWEQILPALGVPAARILSVTQAVELPQLEHRGFFTDLGFPGDAGRTLRVTGNGVLLDGEPLRPTGPPPRLGEHNQQIEALIADRLALRTPLSVAAALAEEEPS</sequence>
<comment type="caution">
    <text evidence="2">The sequence shown here is derived from an EMBL/GenBank/DDBJ whole genome shotgun (WGS) entry which is preliminary data.</text>
</comment>
<dbReference type="Pfam" id="PF02515">
    <property type="entry name" value="CoA_transf_3"/>
    <property type="match status" value="1"/>
</dbReference>
<dbReference type="AlphaFoldDB" id="A0A8J3QC96"/>
<dbReference type="Gene3D" id="3.30.1540.10">
    <property type="entry name" value="formyl-coa transferase, domain 3"/>
    <property type="match status" value="1"/>
</dbReference>
<name>A0A8J3QC96_9ACTN</name>
<dbReference type="InterPro" id="IPR050483">
    <property type="entry name" value="CoA-transferase_III_domain"/>
</dbReference>
<dbReference type="EMBL" id="BONY01000042">
    <property type="protein sequence ID" value="GIH07936.1"/>
    <property type="molecule type" value="Genomic_DNA"/>
</dbReference>
<evidence type="ECO:0000313" key="3">
    <source>
        <dbReference type="Proteomes" id="UP000612899"/>
    </source>
</evidence>
<dbReference type="PANTHER" id="PTHR48207:SF3">
    <property type="entry name" value="SUCCINATE--HYDROXYMETHYLGLUTARATE COA-TRANSFERASE"/>
    <property type="match status" value="1"/>
</dbReference>
<dbReference type="InterPro" id="IPR023606">
    <property type="entry name" value="CoA-Trfase_III_dom_1_sf"/>
</dbReference>
<dbReference type="Gene3D" id="3.40.50.10540">
    <property type="entry name" value="Crotonobetainyl-coa:carnitine coa-transferase, domain 1"/>
    <property type="match status" value="1"/>
</dbReference>
<protein>
    <submittedName>
        <fullName evidence="2">CoA transferase</fullName>
    </submittedName>
</protein>
<evidence type="ECO:0000313" key="2">
    <source>
        <dbReference type="EMBL" id="GIH07936.1"/>
    </source>
</evidence>
<reference evidence="2" key="1">
    <citation type="submission" date="2021-01" db="EMBL/GenBank/DDBJ databases">
        <title>Whole genome shotgun sequence of Rhizocola hellebori NBRC 109834.</title>
        <authorList>
            <person name="Komaki H."/>
            <person name="Tamura T."/>
        </authorList>
    </citation>
    <scope>NUCLEOTIDE SEQUENCE</scope>
    <source>
        <strain evidence="2">NBRC 109834</strain>
    </source>
</reference>
<dbReference type="PANTHER" id="PTHR48207">
    <property type="entry name" value="SUCCINATE--HYDROXYMETHYLGLUTARATE COA-TRANSFERASE"/>
    <property type="match status" value="1"/>
</dbReference>
<keyword evidence="1 2" id="KW-0808">Transferase</keyword>
<dbReference type="Proteomes" id="UP000612899">
    <property type="component" value="Unassembled WGS sequence"/>
</dbReference>
<proteinExistence type="predicted"/>
<organism evidence="2 3">
    <name type="scientific">Rhizocola hellebori</name>
    <dbReference type="NCBI Taxonomy" id="1392758"/>
    <lineage>
        <taxon>Bacteria</taxon>
        <taxon>Bacillati</taxon>
        <taxon>Actinomycetota</taxon>
        <taxon>Actinomycetes</taxon>
        <taxon>Micromonosporales</taxon>
        <taxon>Micromonosporaceae</taxon>
        <taxon>Rhizocola</taxon>
    </lineage>
</organism>
<dbReference type="InterPro" id="IPR003673">
    <property type="entry name" value="CoA-Trfase_fam_III"/>
</dbReference>